<name>A0A832UQQ2_9ARCH</name>
<evidence type="ECO:0000259" key="8">
    <source>
        <dbReference type="SMART" id="SM00478"/>
    </source>
</evidence>
<dbReference type="Gene3D" id="1.10.340.30">
    <property type="entry name" value="Hypothetical protein, domain 2"/>
    <property type="match status" value="1"/>
</dbReference>
<accession>A0A832UQQ2</accession>
<dbReference type="Proteomes" id="UP000646946">
    <property type="component" value="Unassembled WGS sequence"/>
</dbReference>
<gene>
    <name evidence="7" type="primary">ogg</name>
    <name evidence="9" type="ORF">H1016_00345</name>
</gene>
<dbReference type="GO" id="GO:0016799">
    <property type="term" value="F:hydrolase activity, hydrolyzing N-glycosyl compounds"/>
    <property type="evidence" value="ECO:0007669"/>
    <property type="project" value="UniProtKB-UniRule"/>
</dbReference>
<evidence type="ECO:0000256" key="1">
    <source>
        <dbReference type="ARBA" id="ARBA00022763"/>
    </source>
</evidence>
<dbReference type="NCBIfam" id="NF002305">
    <property type="entry name" value="PRK01229.1"/>
    <property type="match status" value="1"/>
</dbReference>
<keyword evidence="5 7" id="KW-0511">Multifunctional enzyme</keyword>
<keyword evidence="2 7" id="KW-0378">Hydrolase</keyword>
<comment type="catalytic activity">
    <reaction evidence="7">
        <text>2'-deoxyribonucleotide-(2'-deoxyribose 5'-phosphate)-2'-deoxyribonucleotide-DNA = a 3'-end 2'-deoxyribonucleotide-(2,3-dehydro-2,3-deoxyribose 5'-phosphate)-DNA + a 5'-end 5'-phospho-2'-deoxyribonucleoside-DNA + H(+)</text>
        <dbReference type="Rhea" id="RHEA:66592"/>
        <dbReference type="Rhea" id="RHEA-COMP:13180"/>
        <dbReference type="Rhea" id="RHEA-COMP:16897"/>
        <dbReference type="Rhea" id="RHEA-COMP:17067"/>
        <dbReference type="ChEBI" id="CHEBI:15378"/>
        <dbReference type="ChEBI" id="CHEBI:136412"/>
        <dbReference type="ChEBI" id="CHEBI:157695"/>
        <dbReference type="ChEBI" id="CHEBI:167181"/>
        <dbReference type="EC" id="4.2.99.18"/>
    </reaction>
</comment>
<evidence type="ECO:0000256" key="4">
    <source>
        <dbReference type="ARBA" id="ARBA00023239"/>
    </source>
</evidence>
<feature type="site" description="Important for guanine/8-oxoguanine distinction" evidence="7">
    <location>
        <position position="217"/>
    </location>
</feature>
<evidence type="ECO:0000256" key="2">
    <source>
        <dbReference type="ARBA" id="ARBA00022801"/>
    </source>
</evidence>
<evidence type="ECO:0000256" key="3">
    <source>
        <dbReference type="ARBA" id="ARBA00023204"/>
    </source>
</evidence>
<organism evidence="9 10">
    <name type="scientific">Candidatus Naiadarchaeum limnaeum</name>
    <dbReference type="NCBI Taxonomy" id="2756139"/>
    <lineage>
        <taxon>Archaea</taxon>
        <taxon>Candidatus Undinarchaeota</taxon>
        <taxon>Candidatus Undinarchaeia</taxon>
        <taxon>Candidatus Naiadarchaeales</taxon>
        <taxon>Candidatus Naiadarchaeaceae</taxon>
        <taxon>Candidatus Naiadarchaeum</taxon>
    </lineage>
</organism>
<dbReference type="EMBL" id="DVAB01000004">
    <property type="protein sequence ID" value="HIJ99971.1"/>
    <property type="molecule type" value="Genomic_DNA"/>
</dbReference>
<comment type="caution">
    <text evidence="9">The sequence shown here is derived from an EMBL/GenBank/DDBJ whole genome shotgun (WGS) entry which is preliminary data.</text>
</comment>
<feature type="active site" evidence="7">
    <location>
        <position position="157"/>
    </location>
</feature>
<dbReference type="InterPro" id="IPR003265">
    <property type="entry name" value="HhH-GPD_domain"/>
</dbReference>
<dbReference type="EC" id="4.2.99.18" evidence="7"/>
<dbReference type="SMART" id="SM00478">
    <property type="entry name" value="ENDO3c"/>
    <property type="match status" value="1"/>
</dbReference>
<keyword evidence="10" id="KW-1185">Reference proteome</keyword>
<keyword evidence="1 7" id="KW-0227">DNA damage</keyword>
<reference evidence="9 10" key="1">
    <citation type="journal article" name="Nat. Commun.">
        <title>Undinarchaeota illuminate DPANN phylogeny and the impact of gene transfer on archaeal evolution.</title>
        <authorList>
            <person name="Dombrowski N."/>
            <person name="Williams T.A."/>
            <person name="Sun J."/>
            <person name="Woodcroft B.J."/>
            <person name="Lee J.H."/>
            <person name="Minh B.Q."/>
            <person name="Rinke C."/>
            <person name="Spang A."/>
        </authorList>
    </citation>
    <scope>NUCLEOTIDE SEQUENCE [LARGE SCALE GENOMIC DNA]</scope>
    <source>
        <strain evidence="9">MAG_bin1129</strain>
    </source>
</reference>
<keyword evidence="6 7" id="KW-0326">Glycosidase</keyword>
<evidence type="ECO:0000256" key="5">
    <source>
        <dbReference type="ARBA" id="ARBA00023268"/>
    </source>
</evidence>
<dbReference type="HAMAP" id="MF_00241">
    <property type="entry name" value="Ogg"/>
    <property type="match status" value="1"/>
</dbReference>
<dbReference type="InterPro" id="IPR011257">
    <property type="entry name" value="DNA_glycosylase"/>
</dbReference>
<evidence type="ECO:0000256" key="6">
    <source>
        <dbReference type="ARBA" id="ARBA00023295"/>
    </source>
</evidence>
<dbReference type="GO" id="GO:0006284">
    <property type="term" value="P:base-excision repair"/>
    <property type="evidence" value="ECO:0007669"/>
    <property type="project" value="UniProtKB-UniRule"/>
</dbReference>
<feature type="domain" description="HhH-GPD" evidence="8">
    <location>
        <begin position="44"/>
        <end position="211"/>
    </location>
</feature>
<dbReference type="SUPFAM" id="SSF48150">
    <property type="entry name" value="DNA-glycosylase"/>
    <property type="match status" value="1"/>
</dbReference>
<proteinExistence type="inferred from homology"/>
<feature type="active site" evidence="7">
    <location>
        <position position="138"/>
    </location>
</feature>
<dbReference type="Pfam" id="PF22175">
    <property type="entry name" value="Ogg-HhH"/>
    <property type="match status" value="1"/>
</dbReference>
<keyword evidence="3 7" id="KW-0234">DNA repair</keyword>
<dbReference type="Gene3D" id="1.10.1670.10">
    <property type="entry name" value="Helix-hairpin-Helix base-excision DNA repair enzymes (C-terminal)"/>
    <property type="match status" value="1"/>
</dbReference>
<dbReference type="InterPro" id="IPR023170">
    <property type="entry name" value="HhH_base_excis_C"/>
</dbReference>
<dbReference type="AlphaFoldDB" id="A0A832UQQ2"/>
<dbReference type="EC" id="3.2.2.-" evidence="7"/>
<evidence type="ECO:0000313" key="9">
    <source>
        <dbReference type="EMBL" id="HIJ99971.1"/>
    </source>
</evidence>
<evidence type="ECO:0000313" key="10">
    <source>
        <dbReference type="Proteomes" id="UP000646946"/>
    </source>
</evidence>
<protein>
    <recommendedName>
        <fullName evidence="7">8-oxoguanine DNA glycosylase/AP lyase</fullName>
    </recommendedName>
    <domain>
        <recommendedName>
            <fullName evidence="7">8-oxoguanine DNA glycosylase</fullName>
            <shortName evidence="7">8-oxoG DNA glycosylase</shortName>
            <ecNumber evidence="7">3.2.2.-</ecNumber>
        </recommendedName>
    </domain>
    <domain>
        <recommendedName>
            <fullName evidence="7">DNA-(apurinic or apyrimidinic site) lyase</fullName>
            <shortName evidence="7">AP lyase</shortName>
            <ecNumber evidence="7">4.2.99.18</ecNumber>
        </recommendedName>
    </domain>
</protein>
<dbReference type="InterPro" id="IPR012092">
    <property type="entry name" value="DNA_glyclase/AP_lyase_Ogg"/>
</dbReference>
<dbReference type="PIRSF" id="PIRSF005954">
    <property type="entry name" value="Thrmst_ogg"/>
    <property type="match status" value="1"/>
</dbReference>
<keyword evidence="4 7" id="KW-0456">Lyase</keyword>
<dbReference type="GO" id="GO:0140078">
    <property type="term" value="F:class I DNA-(apurinic or apyrimidinic site) endonuclease activity"/>
    <property type="evidence" value="ECO:0007669"/>
    <property type="project" value="UniProtKB-EC"/>
</dbReference>
<comment type="similarity">
    <text evidence="7">Belongs to the type-2 OGG1 family.</text>
</comment>
<sequence>MDYGRLLNSFRQREQVIKQRLEDFKQVYNWPETKLFCELAFCLLTPQSRARSCDSAVQDLEKKELLQKGTPKKIAKILKLKGVRFYNNKAKYIIEARGQFFNGSNSLRNSLEGWRAQTNSSIDFRNLVSKNIKGLGLKEASHFLRNIGHGEELAILDRHILKNLVKYRVIREIPKSLTAKRYHEIEQKLFKFANKIGISGAELDLLLWSEETGEIFK</sequence>
<evidence type="ECO:0000256" key="7">
    <source>
        <dbReference type="HAMAP-Rule" id="MF_00241"/>
    </source>
</evidence>
<comment type="function">
    <text evidence="7">Catalyzes the excision of an oxidatively damaged form of guanine (7,8-dihydro-8-oxoguanine = 8-oxoG) from DNA. Also cleaves the DNA backbone at apurinic/apyrimidinic sites (AP sites).</text>
</comment>